<dbReference type="Pfam" id="PF12704">
    <property type="entry name" value="MacB_PCD"/>
    <property type="match status" value="1"/>
</dbReference>
<dbReference type="PANTHER" id="PTHR30572">
    <property type="entry name" value="MEMBRANE COMPONENT OF TRANSPORTER-RELATED"/>
    <property type="match status" value="1"/>
</dbReference>
<feature type="domain" description="ABC3 transporter permease C-terminal" evidence="7">
    <location>
        <begin position="289"/>
        <end position="403"/>
    </location>
</feature>
<keyword evidence="4 6" id="KW-1133">Transmembrane helix</keyword>
<organism evidence="9 10">
    <name type="scientific">Pedobacter fastidiosus</name>
    <dbReference type="NCBI Taxonomy" id="2765361"/>
    <lineage>
        <taxon>Bacteria</taxon>
        <taxon>Pseudomonadati</taxon>
        <taxon>Bacteroidota</taxon>
        <taxon>Sphingobacteriia</taxon>
        <taxon>Sphingobacteriales</taxon>
        <taxon>Sphingobacteriaceae</taxon>
        <taxon>Pedobacter</taxon>
    </lineage>
</organism>
<dbReference type="RefSeq" id="WP_187070759.1">
    <property type="nucleotide sequence ID" value="NZ_JACRYL010000005.1"/>
</dbReference>
<feature type="transmembrane region" description="Helical" evidence="6">
    <location>
        <begin position="329"/>
        <end position="357"/>
    </location>
</feature>
<dbReference type="InterPro" id="IPR003838">
    <property type="entry name" value="ABC3_permease_C"/>
</dbReference>
<evidence type="ECO:0000313" key="9">
    <source>
        <dbReference type="EMBL" id="MBC6110289.1"/>
    </source>
</evidence>
<dbReference type="Proteomes" id="UP000652755">
    <property type="component" value="Unassembled WGS sequence"/>
</dbReference>
<evidence type="ECO:0000256" key="2">
    <source>
        <dbReference type="ARBA" id="ARBA00022475"/>
    </source>
</evidence>
<dbReference type="InterPro" id="IPR025857">
    <property type="entry name" value="MacB_PCD"/>
</dbReference>
<keyword evidence="2" id="KW-1003">Cell membrane</keyword>
<keyword evidence="5 6" id="KW-0472">Membrane</keyword>
<feature type="transmembrane region" description="Helical" evidence="6">
    <location>
        <begin position="282"/>
        <end position="302"/>
    </location>
</feature>
<keyword evidence="3 6" id="KW-0812">Transmembrane</keyword>
<evidence type="ECO:0000313" key="10">
    <source>
        <dbReference type="Proteomes" id="UP000652755"/>
    </source>
</evidence>
<dbReference type="PANTHER" id="PTHR30572:SF18">
    <property type="entry name" value="ABC-TYPE MACROLIDE FAMILY EXPORT SYSTEM PERMEASE COMPONENT 2"/>
    <property type="match status" value="1"/>
</dbReference>
<comment type="subcellular location">
    <subcellularLocation>
        <location evidence="1">Cell membrane</location>
        <topology evidence="1">Multi-pass membrane protein</topology>
    </subcellularLocation>
</comment>
<proteinExistence type="predicted"/>
<dbReference type="EMBL" id="JACRYL010000005">
    <property type="protein sequence ID" value="MBC6110289.1"/>
    <property type="molecule type" value="Genomic_DNA"/>
</dbReference>
<evidence type="ECO:0000256" key="3">
    <source>
        <dbReference type="ARBA" id="ARBA00022692"/>
    </source>
</evidence>
<name>A0ABR7KQP8_9SPHI</name>
<evidence type="ECO:0000256" key="6">
    <source>
        <dbReference type="SAM" id="Phobius"/>
    </source>
</evidence>
<feature type="transmembrane region" description="Helical" evidence="6">
    <location>
        <begin position="21"/>
        <end position="41"/>
    </location>
</feature>
<evidence type="ECO:0000256" key="1">
    <source>
        <dbReference type="ARBA" id="ARBA00004651"/>
    </source>
</evidence>
<comment type="caution">
    <text evidence="9">The sequence shown here is derived from an EMBL/GenBank/DDBJ whole genome shotgun (WGS) entry which is preliminary data.</text>
</comment>
<gene>
    <name evidence="9" type="ORF">H7U22_07620</name>
</gene>
<evidence type="ECO:0000259" key="7">
    <source>
        <dbReference type="Pfam" id="PF02687"/>
    </source>
</evidence>
<dbReference type="InterPro" id="IPR050250">
    <property type="entry name" value="Macrolide_Exporter_MacB"/>
</dbReference>
<keyword evidence="10" id="KW-1185">Reference proteome</keyword>
<evidence type="ECO:0000256" key="5">
    <source>
        <dbReference type="ARBA" id="ARBA00023136"/>
    </source>
</evidence>
<dbReference type="Pfam" id="PF02687">
    <property type="entry name" value="FtsX"/>
    <property type="match status" value="1"/>
</dbReference>
<accession>A0ABR7KQP8</accession>
<evidence type="ECO:0000259" key="8">
    <source>
        <dbReference type="Pfam" id="PF12704"/>
    </source>
</evidence>
<feature type="transmembrane region" description="Helical" evidence="6">
    <location>
        <begin position="377"/>
        <end position="397"/>
    </location>
</feature>
<evidence type="ECO:0000256" key="4">
    <source>
        <dbReference type="ARBA" id="ARBA00022989"/>
    </source>
</evidence>
<feature type="domain" description="MacB-like periplasmic core" evidence="8">
    <location>
        <begin position="20"/>
        <end position="240"/>
    </location>
</feature>
<reference evidence="9 10" key="1">
    <citation type="submission" date="2020-08" db="EMBL/GenBank/DDBJ databases">
        <authorList>
            <person name="Sun Q."/>
            <person name="Inoue M."/>
        </authorList>
    </citation>
    <scope>NUCLEOTIDE SEQUENCE [LARGE SCALE GENOMIC DNA]</scope>
    <source>
        <strain evidence="9 10">CCM 8938</strain>
    </source>
</reference>
<sequence>MFKNYFKIAIAVLKRRKFFTFISLFGISFTLTILMVSTAFMDKVLSPDYPDYKRERSLYITGIEIRNSKEGWMNSSNLSMYFLNHYVSTLKNVQKMGISSSAKPSNAYVNNKKLVIEYKYTNADYWNVLEYKFLEGKPFSQKEIDNAELIAVISKQTKEAYFGDEKSVVGKYISADNINYRVIGVVENVSKTLQNLSGDMYLPYTIAKENHNNTDVMGSYNAVLLAKSTADVPKMKMEFDQMMKKVPIPKDFDKIYCNADPFFTTVTRRLGGNSTDGAVTKVVSLVTGFVLLFLLLPTINLVNINITRIMERSSEIGVRKAFGASSKTLVYQFIVENMILTLLGGFIGLILSLLIIYLINGANLVSNMHLSMNFTVLFYSLLACLFFGLISGVYPAWRMSKLNVVKALKA</sequence>
<protein>
    <submittedName>
        <fullName evidence="9">ABC transporter permease</fullName>
    </submittedName>
</protein>